<dbReference type="OrthoDB" id="1938857at2"/>
<dbReference type="Gene3D" id="1.10.260.40">
    <property type="entry name" value="lambda repressor-like DNA-binding domains"/>
    <property type="match status" value="1"/>
</dbReference>
<dbReference type="Gene3D" id="3.40.50.2300">
    <property type="match status" value="2"/>
</dbReference>
<keyword evidence="1" id="KW-0805">Transcription regulation</keyword>
<sequence>MAAKATMADIARQLGISRAAVSYALNGQPGVAADTRERVLKLAVDLGWHPSASARALMGSDIKVIGLALSRPTDAFAVDSFFFEFLAGVESILGERGWSLLLRVIGDAPDIEVETYQRWWGEGRIDGVILVDERHHDERIAAVERIGLPAVLCGGPRKGVTLPCVWTDQSGDAALIVEHLAGLGHQRIAHISGPREFVHERGRQRGVRTAAARLGLAVTTIEGTYGAADARAAVDRLLAIPDPPTALIFGNDHMSVAGLKRLHELGKSVPEQVSVVSWDDSPLSRAVDPELTALFRDNQRYGRQAAETLLALISGKQPNLVRVPRSVLRERGSSGPAA</sequence>
<evidence type="ECO:0000256" key="3">
    <source>
        <dbReference type="ARBA" id="ARBA00023163"/>
    </source>
</evidence>
<dbReference type="CDD" id="cd06267">
    <property type="entry name" value="PBP1_LacI_sugar_binding-like"/>
    <property type="match status" value="1"/>
</dbReference>
<feature type="domain" description="HTH lacI-type" evidence="4">
    <location>
        <begin position="5"/>
        <end position="59"/>
    </location>
</feature>
<dbReference type="GO" id="GO:0000976">
    <property type="term" value="F:transcription cis-regulatory region binding"/>
    <property type="evidence" value="ECO:0007669"/>
    <property type="project" value="TreeGrafter"/>
</dbReference>
<gene>
    <name evidence="5" type="ORF">EFY87_13215</name>
</gene>
<protein>
    <submittedName>
        <fullName evidence="5">LacI family transcriptional regulator</fullName>
    </submittedName>
</protein>
<dbReference type="InterPro" id="IPR028082">
    <property type="entry name" value="Peripla_BP_I"/>
</dbReference>
<evidence type="ECO:0000259" key="4">
    <source>
        <dbReference type="PROSITE" id="PS50932"/>
    </source>
</evidence>
<proteinExistence type="predicted"/>
<dbReference type="PANTHER" id="PTHR30146:SF155">
    <property type="entry name" value="ALANINE RACEMASE"/>
    <property type="match status" value="1"/>
</dbReference>
<evidence type="ECO:0000313" key="6">
    <source>
        <dbReference type="Proteomes" id="UP000271678"/>
    </source>
</evidence>
<dbReference type="EMBL" id="RJJQ01000014">
    <property type="protein sequence ID" value="RNI20859.1"/>
    <property type="molecule type" value="Genomic_DNA"/>
</dbReference>
<reference evidence="5 6" key="1">
    <citation type="submission" date="2018-11" db="EMBL/GenBank/DDBJ databases">
        <title>Draft genome of Simplicispira Flexivirga sp. BO-16.</title>
        <authorList>
            <person name="Im W.T."/>
        </authorList>
    </citation>
    <scope>NUCLEOTIDE SEQUENCE [LARGE SCALE GENOMIC DNA]</scope>
    <source>
        <strain evidence="5 6">BO-16</strain>
    </source>
</reference>
<dbReference type="InterPro" id="IPR046335">
    <property type="entry name" value="LacI/GalR-like_sensor"/>
</dbReference>
<accession>A0A3M9M5K5</accession>
<keyword evidence="3" id="KW-0804">Transcription</keyword>
<keyword evidence="2" id="KW-0238">DNA-binding</keyword>
<dbReference type="PANTHER" id="PTHR30146">
    <property type="entry name" value="LACI-RELATED TRANSCRIPTIONAL REPRESSOR"/>
    <property type="match status" value="1"/>
</dbReference>
<name>A0A3M9M5K5_9MICO</name>
<organism evidence="5 6">
    <name type="scientific">Flexivirga caeni</name>
    <dbReference type="NCBI Taxonomy" id="2294115"/>
    <lineage>
        <taxon>Bacteria</taxon>
        <taxon>Bacillati</taxon>
        <taxon>Actinomycetota</taxon>
        <taxon>Actinomycetes</taxon>
        <taxon>Micrococcales</taxon>
        <taxon>Dermacoccaceae</taxon>
        <taxon>Flexivirga</taxon>
    </lineage>
</organism>
<dbReference type="InterPro" id="IPR000843">
    <property type="entry name" value="HTH_LacI"/>
</dbReference>
<comment type="caution">
    <text evidence="5">The sequence shown here is derived from an EMBL/GenBank/DDBJ whole genome shotgun (WGS) entry which is preliminary data.</text>
</comment>
<dbReference type="SMART" id="SM00354">
    <property type="entry name" value="HTH_LACI"/>
    <property type="match status" value="1"/>
</dbReference>
<dbReference type="GO" id="GO:0003700">
    <property type="term" value="F:DNA-binding transcription factor activity"/>
    <property type="evidence" value="ECO:0007669"/>
    <property type="project" value="TreeGrafter"/>
</dbReference>
<dbReference type="Pfam" id="PF13377">
    <property type="entry name" value="Peripla_BP_3"/>
    <property type="match status" value="1"/>
</dbReference>
<dbReference type="InterPro" id="IPR010982">
    <property type="entry name" value="Lambda_DNA-bd_dom_sf"/>
</dbReference>
<evidence type="ECO:0000256" key="2">
    <source>
        <dbReference type="ARBA" id="ARBA00023125"/>
    </source>
</evidence>
<evidence type="ECO:0000313" key="5">
    <source>
        <dbReference type="EMBL" id="RNI20859.1"/>
    </source>
</evidence>
<dbReference type="SUPFAM" id="SSF53822">
    <property type="entry name" value="Periplasmic binding protein-like I"/>
    <property type="match status" value="1"/>
</dbReference>
<evidence type="ECO:0000256" key="1">
    <source>
        <dbReference type="ARBA" id="ARBA00023015"/>
    </source>
</evidence>
<dbReference type="PROSITE" id="PS50932">
    <property type="entry name" value="HTH_LACI_2"/>
    <property type="match status" value="1"/>
</dbReference>
<dbReference type="SUPFAM" id="SSF47413">
    <property type="entry name" value="lambda repressor-like DNA-binding domains"/>
    <property type="match status" value="1"/>
</dbReference>
<dbReference type="CDD" id="cd01392">
    <property type="entry name" value="HTH_LacI"/>
    <property type="match status" value="1"/>
</dbReference>
<dbReference type="Pfam" id="PF00356">
    <property type="entry name" value="LacI"/>
    <property type="match status" value="1"/>
</dbReference>
<keyword evidence="6" id="KW-1185">Reference proteome</keyword>
<dbReference type="Proteomes" id="UP000271678">
    <property type="component" value="Unassembled WGS sequence"/>
</dbReference>
<dbReference type="AlphaFoldDB" id="A0A3M9M5K5"/>
<dbReference type="RefSeq" id="WP_123271953.1">
    <property type="nucleotide sequence ID" value="NZ_RJJQ01000014.1"/>
</dbReference>